<dbReference type="Gene3D" id="3.40.50.2300">
    <property type="match status" value="1"/>
</dbReference>
<dbReference type="PROSITE" id="PS50110">
    <property type="entry name" value="RESPONSE_REGULATORY"/>
    <property type="match status" value="1"/>
</dbReference>
<evidence type="ECO:0000313" key="5">
    <source>
        <dbReference type="Proteomes" id="UP000177141"/>
    </source>
</evidence>
<dbReference type="InterPro" id="IPR011006">
    <property type="entry name" value="CheY-like_superfamily"/>
</dbReference>
<dbReference type="InterPro" id="IPR050595">
    <property type="entry name" value="Bact_response_regulator"/>
</dbReference>
<dbReference type="PANTHER" id="PTHR44591:SF3">
    <property type="entry name" value="RESPONSE REGULATORY DOMAIN-CONTAINING PROTEIN"/>
    <property type="match status" value="1"/>
</dbReference>
<dbReference type="SMART" id="SM00448">
    <property type="entry name" value="REC"/>
    <property type="match status" value="1"/>
</dbReference>
<evidence type="ECO:0000256" key="2">
    <source>
        <dbReference type="PROSITE-ProRule" id="PRU00169"/>
    </source>
</evidence>
<keyword evidence="1 2" id="KW-0597">Phosphoprotein</keyword>
<dbReference type="Proteomes" id="UP000177141">
    <property type="component" value="Unassembled WGS sequence"/>
</dbReference>
<reference evidence="4 5" key="1">
    <citation type="journal article" date="2016" name="Nat. Commun.">
        <title>Thousands of microbial genomes shed light on interconnected biogeochemical processes in an aquifer system.</title>
        <authorList>
            <person name="Anantharaman K."/>
            <person name="Brown C.T."/>
            <person name="Hug L.A."/>
            <person name="Sharon I."/>
            <person name="Castelle C.J."/>
            <person name="Probst A.J."/>
            <person name="Thomas B.C."/>
            <person name="Singh A."/>
            <person name="Wilkins M.J."/>
            <person name="Karaoz U."/>
            <person name="Brodie E.L."/>
            <person name="Williams K.H."/>
            <person name="Hubbard S.S."/>
            <person name="Banfield J.F."/>
        </authorList>
    </citation>
    <scope>NUCLEOTIDE SEQUENCE [LARGE SCALE GENOMIC DNA]</scope>
</reference>
<comment type="caution">
    <text evidence="4">The sequence shown here is derived from an EMBL/GenBank/DDBJ whole genome shotgun (WGS) entry which is preliminary data.</text>
</comment>
<feature type="domain" description="Response regulatory" evidence="3">
    <location>
        <begin position="13"/>
        <end position="127"/>
    </location>
</feature>
<dbReference type="PANTHER" id="PTHR44591">
    <property type="entry name" value="STRESS RESPONSE REGULATOR PROTEIN 1"/>
    <property type="match status" value="1"/>
</dbReference>
<proteinExistence type="predicted"/>
<dbReference type="CDD" id="cd00156">
    <property type="entry name" value="REC"/>
    <property type="match status" value="1"/>
</dbReference>
<evidence type="ECO:0000313" key="4">
    <source>
        <dbReference type="EMBL" id="OGK45866.1"/>
    </source>
</evidence>
<dbReference type="EMBL" id="MGAL01000046">
    <property type="protein sequence ID" value="OGK45866.1"/>
    <property type="molecule type" value="Genomic_DNA"/>
</dbReference>
<dbReference type="AlphaFoldDB" id="A0A1F7IR84"/>
<evidence type="ECO:0000259" key="3">
    <source>
        <dbReference type="PROSITE" id="PS50110"/>
    </source>
</evidence>
<gene>
    <name evidence="4" type="ORF">A3A93_00975</name>
</gene>
<protein>
    <recommendedName>
        <fullName evidence="3">Response regulatory domain-containing protein</fullName>
    </recommendedName>
</protein>
<feature type="modified residue" description="4-aspartylphosphate" evidence="2">
    <location>
        <position position="62"/>
    </location>
</feature>
<evidence type="ECO:0000256" key="1">
    <source>
        <dbReference type="ARBA" id="ARBA00022553"/>
    </source>
</evidence>
<dbReference type="SUPFAM" id="SSF52172">
    <property type="entry name" value="CheY-like"/>
    <property type="match status" value="1"/>
</dbReference>
<sequence>MENQNNPQIQRKKILIIEDEKAIARAIEIKLNKTGYLAKAVFDGETGLKELGLGGYDLVLLDIMMPIIDGWSVLSKIKERNIQVKVIITSNLNQDEDARRAKEMGAVGFLVKSNASLTNIIDEVKNFL</sequence>
<dbReference type="InterPro" id="IPR001789">
    <property type="entry name" value="Sig_transdc_resp-reg_receiver"/>
</dbReference>
<name>A0A1F7IR84_9BACT</name>
<dbReference type="Pfam" id="PF00072">
    <property type="entry name" value="Response_reg"/>
    <property type="match status" value="1"/>
</dbReference>
<dbReference type="STRING" id="1802061.A3A93_00975"/>
<organism evidence="4 5">
    <name type="scientific">Candidatus Roizmanbacteria bacterium RIFCSPLOWO2_01_FULL_38_12</name>
    <dbReference type="NCBI Taxonomy" id="1802061"/>
    <lineage>
        <taxon>Bacteria</taxon>
        <taxon>Candidatus Roizmaniibacteriota</taxon>
    </lineage>
</organism>
<accession>A0A1F7IR84</accession>
<dbReference type="GO" id="GO:0000160">
    <property type="term" value="P:phosphorelay signal transduction system"/>
    <property type="evidence" value="ECO:0007669"/>
    <property type="project" value="InterPro"/>
</dbReference>